<dbReference type="InterPro" id="IPR001584">
    <property type="entry name" value="Integrase_cat-core"/>
</dbReference>
<protein>
    <submittedName>
        <fullName evidence="3">Mu transposase C-terminal domain-containing protein</fullName>
    </submittedName>
</protein>
<dbReference type="EMBL" id="JBBDHD010000150">
    <property type="protein sequence ID" value="MFH7599797.1"/>
    <property type="molecule type" value="Genomic_DNA"/>
</dbReference>
<feature type="compositionally biased region" description="Low complexity" evidence="1">
    <location>
        <begin position="239"/>
        <end position="248"/>
    </location>
</feature>
<feature type="region of interest" description="Disordered" evidence="1">
    <location>
        <begin position="646"/>
        <end position="721"/>
    </location>
</feature>
<keyword evidence="4" id="KW-1185">Reference proteome</keyword>
<dbReference type="SUPFAM" id="SSF53098">
    <property type="entry name" value="Ribonuclease H-like"/>
    <property type="match status" value="1"/>
</dbReference>
<accession>A0ABW7PMZ5</accession>
<evidence type="ECO:0000256" key="1">
    <source>
        <dbReference type="SAM" id="MobiDB-lite"/>
    </source>
</evidence>
<dbReference type="SUPFAM" id="SSF46689">
    <property type="entry name" value="Homeodomain-like"/>
    <property type="match status" value="1"/>
</dbReference>
<dbReference type="InterPro" id="IPR036397">
    <property type="entry name" value="RNaseH_sf"/>
</dbReference>
<name>A0ABW7PMZ5_9ACTN</name>
<evidence type="ECO:0000313" key="3">
    <source>
        <dbReference type="EMBL" id="MFH7599797.1"/>
    </source>
</evidence>
<dbReference type="PROSITE" id="PS50994">
    <property type="entry name" value="INTEGRASE"/>
    <property type="match status" value="1"/>
</dbReference>
<feature type="domain" description="Integrase catalytic" evidence="2">
    <location>
        <begin position="257"/>
        <end position="487"/>
    </location>
</feature>
<dbReference type="Proteomes" id="UP001610631">
    <property type="component" value="Unassembled WGS sequence"/>
</dbReference>
<feature type="compositionally biased region" description="Acidic residues" evidence="1">
    <location>
        <begin position="682"/>
        <end position="698"/>
    </location>
</feature>
<evidence type="ECO:0000313" key="4">
    <source>
        <dbReference type="Proteomes" id="UP001610631"/>
    </source>
</evidence>
<dbReference type="Gene3D" id="3.30.420.10">
    <property type="entry name" value="Ribonuclease H-like superfamily/Ribonuclease H"/>
    <property type="match status" value="1"/>
</dbReference>
<evidence type="ECO:0000259" key="2">
    <source>
        <dbReference type="PROSITE" id="PS50994"/>
    </source>
</evidence>
<proteinExistence type="predicted"/>
<comment type="caution">
    <text evidence="3">The sequence shown here is derived from an EMBL/GenBank/DDBJ whole genome shotgun (WGS) entry which is preliminary data.</text>
</comment>
<dbReference type="RefSeq" id="WP_395513422.1">
    <property type="nucleotide sequence ID" value="NZ_JBBDHD010000150.1"/>
</dbReference>
<gene>
    <name evidence="3" type="ORF">WDV06_32565</name>
</gene>
<sequence length="721" mass="78423">MSRSAARQPAVAVGGYVVFEGRTWQVVAMDGSVVRLVAEDGAVTSVLAGYLCAAADFAVVGALPAVGVPQWGLFETVPVREQERALAWQRHLQEIECGLPGGPGSPGVPRPAYELERPIGDRVAAKADELAALGWSGVSPATIRRMRARYRRQGLWGLVDHRTTKPSSRTGRADEQVVVAVLEALRRQRGRSKGTLTGLRELTRQVLAETHGLDTAGLLPPVSTFNRLVRALADPQELPGRPARTAASPAPPFTPTTAGRPGEQVMLDTTRLDVMAVSDHGVAGRPELTIALDVATRSILAAILRPAGTKAVDAALLLAEMAVPHPVRPHWPACLQLAYSSIPYERLLDIDARLEHAAARPVIVPETVIVDRGNIYLSSAFRAACETLGVSVQPAPPRQPAAKGPVERTFASINTLFCQYVAGYTASNVVQRGRDVENEACWTVAQLQDLLDEWITAGWQPRPHEGLRHPMTAKAALSPNEMWAALIAAHGYVPAPLTGRDYIELLPTRWHKITDRGIRINHRTYDSTILNPLRGQPSDVHARGGKWEVHHNPHDARQVWIRLPDGHLAEIGWIHRDHVHQPFNDHLWQHLKTRIEQRSDHEQYESDLAEALHAILTRARTGSDGRPAAGTKARREQHVQACGPAWPAALGSGSTVPGLAQQPEDSARVPGQAATGVHDLDGPDCLDDLEEDDEDNDQDWSAAATGGGFGLYDAQREAEQW</sequence>
<dbReference type="InterPro" id="IPR012337">
    <property type="entry name" value="RNaseH-like_sf"/>
</dbReference>
<organism evidence="3 4">
    <name type="scientific">Streptomyces racemochromogenes</name>
    <dbReference type="NCBI Taxonomy" id="67353"/>
    <lineage>
        <taxon>Bacteria</taxon>
        <taxon>Bacillati</taxon>
        <taxon>Actinomycetota</taxon>
        <taxon>Actinomycetes</taxon>
        <taxon>Kitasatosporales</taxon>
        <taxon>Streptomycetaceae</taxon>
        <taxon>Streptomyces</taxon>
    </lineage>
</organism>
<dbReference type="InterPro" id="IPR009057">
    <property type="entry name" value="Homeodomain-like_sf"/>
</dbReference>
<reference evidence="3 4" key="1">
    <citation type="submission" date="2024-03" db="EMBL/GenBank/DDBJ databases">
        <title>Whole genome sequencing of Streptomyces racemochromogenes, to identify antimicrobial biosynthetic gene clusters.</title>
        <authorList>
            <person name="Suryawanshi P."/>
            <person name="Krishnaraj P.U."/>
            <person name="Arun Y.P."/>
            <person name="Suryawanshi M.P."/>
            <person name="Rakshit O."/>
        </authorList>
    </citation>
    <scope>NUCLEOTIDE SEQUENCE [LARGE SCALE GENOMIC DNA]</scope>
    <source>
        <strain evidence="3 4">AUDT626</strain>
    </source>
</reference>
<feature type="region of interest" description="Disordered" evidence="1">
    <location>
        <begin position="237"/>
        <end position="262"/>
    </location>
</feature>